<organism evidence="1 2">
    <name type="scientific">Acetatifactor muris</name>
    <dbReference type="NCBI Taxonomy" id="879566"/>
    <lineage>
        <taxon>Bacteria</taxon>
        <taxon>Bacillati</taxon>
        <taxon>Bacillota</taxon>
        <taxon>Clostridia</taxon>
        <taxon>Lachnospirales</taxon>
        <taxon>Lachnospiraceae</taxon>
        <taxon>Acetatifactor</taxon>
    </lineage>
</organism>
<name>A0A2K4ZB59_9FIRM</name>
<dbReference type="EMBL" id="OFSM01000002">
    <property type="protein sequence ID" value="SOY27681.1"/>
    <property type="molecule type" value="Genomic_DNA"/>
</dbReference>
<gene>
    <name evidence="1" type="ORF">AMURIS_00385</name>
</gene>
<sequence length="62" mass="7044">MCRVMEDMRNEAEYRKTIEIAHTFISMGDLSYEKIAEGTGLSIETVKELAKKKDFVPGGDME</sequence>
<reference evidence="1 2" key="1">
    <citation type="submission" date="2018-01" db="EMBL/GenBank/DDBJ databases">
        <authorList>
            <person name="Gaut B.S."/>
            <person name="Morton B.R."/>
            <person name="Clegg M.T."/>
            <person name="Duvall M.R."/>
        </authorList>
    </citation>
    <scope>NUCLEOTIDE SEQUENCE [LARGE SCALE GENOMIC DNA]</scope>
    <source>
        <strain evidence="1">GP69</strain>
    </source>
</reference>
<keyword evidence="2" id="KW-1185">Reference proteome</keyword>
<evidence type="ECO:0000313" key="1">
    <source>
        <dbReference type="EMBL" id="SOY27681.1"/>
    </source>
</evidence>
<protein>
    <submittedName>
        <fullName evidence="1">Uncharacterized protein</fullName>
    </submittedName>
</protein>
<dbReference type="Proteomes" id="UP000236311">
    <property type="component" value="Unassembled WGS sequence"/>
</dbReference>
<proteinExistence type="predicted"/>
<dbReference type="AlphaFoldDB" id="A0A2K4ZB59"/>
<evidence type="ECO:0000313" key="2">
    <source>
        <dbReference type="Proteomes" id="UP000236311"/>
    </source>
</evidence>
<accession>A0A2K4ZB59</accession>